<dbReference type="PROSITE" id="PS51005">
    <property type="entry name" value="NAC"/>
    <property type="match status" value="1"/>
</dbReference>
<evidence type="ECO:0000256" key="1">
    <source>
        <dbReference type="ARBA" id="ARBA00023015"/>
    </source>
</evidence>
<gene>
    <name evidence="7" type="primary">LOC111018094</name>
</gene>
<dbReference type="Proteomes" id="UP000504603">
    <property type="component" value="Unplaced"/>
</dbReference>
<dbReference type="PANTHER" id="PTHR31744">
    <property type="entry name" value="PROTEIN CUP-SHAPED COTYLEDON 2-RELATED"/>
    <property type="match status" value="1"/>
</dbReference>
<dbReference type="Gene3D" id="2.170.150.80">
    <property type="entry name" value="NAC domain"/>
    <property type="match status" value="1"/>
</dbReference>
<dbReference type="GO" id="GO:0006355">
    <property type="term" value="P:regulation of DNA-templated transcription"/>
    <property type="evidence" value="ECO:0007669"/>
    <property type="project" value="InterPro"/>
</dbReference>
<name>A0A6J1D6K4_MOMCH</name>
<sequence>MFSAEPELDDYQFPLPGFRFHPTDEELVGFYLRQKVDKKATSTELIKSIDIYKHNPWDLPNAGNNLGDKEWYFFCKRARKYKNSIRPNRVTGSGFWKATGIDKAIYSQAKANHCIGLKKTLVYYKGNAGRGTKTEWMMHEFRLHSLNNHNTYSSFFARIRNNVQEAAEIWTLCRIFKRSVSCTKFAPNWREIAAANGHSIFGEMNSNPHSDDHQSDQSYDRESTYISFSSSFINFDEKKPLVSHQWNPLMMNFSSISEQAPSSSTIESPPSSLSNFYGDATDLFGYKDRKNLQLVLDQFSNIDP</sequence>
<evidence type="ECO:0000313" key="6">
    <source>
        <dbReference type="Proteomes" id="UP000504603"/>
    </source>
</evidence>
<proteinExistence type="predicted"/>
<dbReference type="GO" id="GO:0003677">
    <property type="term" value="F:DNA binding"/>
    <property type="evidence" value="ECO:0007669"/>
    <property type="project" value="UniProtKB-KW"/>
</dbReference>
<dbReference type="SUPFAM" id="SSF101941">
    <property type="entry name" value="NAC domain"/>
    <property type="match status" value="1"/>
</dbReference>
<evidence type="ECO:0000256" key="2">
    <source>
        <dbReference type="ARBA" id="ARBA00023125"/>
    </source>
</evidence>
<dbReference type="KEGG" id="mcha:111018094"/>
<accession>A0A6J1D6K4</accession>
<reference evidence="7" key="1">
    <citation type="submission" date="2025-08" db="UniProtKB">
        <authorList>
            <consortium name="RefSeq"/>
        </authorList>
    </citation>
    <scope>IDENTIFICATION</scope>
    <source>
        <strain evidence="7">OHB3-1</strain>
    </source>
</reference>
<organism evidence="6 7">
    <name type="scientific">Momordica charantia</name>
    <name type="common">Bitter gourd</name>
    <name type="synonym">Balsam pear</name>
    <dbReference type="NCBI Taxonomy" id="3673"/>
    <lineage>
        <taxon>Eukaryota</taxon>
        <taxon>Viridiplantae</taxon>
        <taxon>Streptophyta</taxon>
        <taxon>Embryophyta</taxon>
        <taxon>Tracheophyta</taxon>
        <taxon>Spermatophyta</taxon>
        <taxon>Magnoliopsida</taxon>
        <taxon>eudicotyledons</taxon>
        <taxon>Gunneridae</taxon>
        <taxon>Pentapetalae</taxon>
        <taxon>rosids</taxon>
        <taxon>fabids</taxon>
        <taxon>Cucurbitales</taxon>
        <taxon>Cucurbitaceae</taxon>
        <taxon>Momordiceae</taxon>
        <taxon>Momordica</taxon>
    </lineage>
</organism>
<dbReference type="RefSeq" id="XP_022149735.1">
    <property type="nucleotide sequence ID" value="XM_022294043.1"/>
</dbReference>
<keyword evidence="4" id="KW-0539">Nucleus</keyword>
<keyword evidence="1" id="KW-0805">Transcription regulation</keyword>
<dbReference type="Pfam" id="PF02365">
    <property type="entry name" value="NAM"/>
    <property type="match status" value="1"/>
</dbReference>
<evidence type="ECO:0000256" key="3">
    <source>
        <dbReference type="ARBA" id="ARBA00023163"/>
    </source>
</evidence>
<evidence type="ECO:0000259" key="5">
    <source>
        <dbReference type="PROSITE" id="PS51005"/>
    </source>
</evidence>
<dbReference type="AlphaFoldDB" id="A0A6J1D6K4"/>
<evidence type="ECO:0000313" key="7">
    <source>
        <dbReference type="RefSeq" id="XP_022149735.1"/>
    </source>
</evidence>
<evidence type="ECO:0000256" key="4">
    <source>
        <dbReference type="ARBA" id="ARBA00023242"/>
    </source>
</evidence>
<keyword evidence="2" id="KW-0238">DNA-binding</keyword>
<dbReference type="PANTHER" id="PTHR31744:SF111">
    <property type="entry name" value="NAC DOMAIN-CONTAINING PROTEIN"/>
    <property type="match status" value="1"/>
</dbReference>
<dbReference type="OrthoDB" id="1883668at2759"/>
<feature type="domain" description="NAC" evidence="5">
    <location>
        <begin position="14"/>
        <end position="178"/>
    </location>
</feature>
<keyword evidence="6" id="KW-1185">Reference proteome</keyword>
<keyword evidence="3" id="KW-0804">Transcription</keyword>
<dbReference type="InterPro" id="IPR003441">
    <property type="entry name" value="NAC-dom"/>
</dbReference>
<dbReference type="GeneID" id="111018094"/>
<dbReference type="InterPro" id="IPR036093">
    <property type="entry name" value="NAC_dom_sf"/>
</dbReference>
<protein>
    <submittedName>
        <fullName evidence="7">Transcription factor JUNGBRUNNEN 1-like</fullName>
    </submittedName>
</protein>